<comment type="subcellular location">
    <subcellularLocation>
        <location evidence="7">Cytoplasm</location>
    </subcellularLocation>
    <subcellularLocation>
        <location evidence="7">Nucleus</location>
    </subcellularLocation>
</comment>
<dbReference type="GO" id="GO:0043023">
    <property type="term" value="F:ribosomal large subunit binding"/>
    <property type="evidence" value="ECO:0007669"/>
    <property type="project" value="InterPro"/>
</dbReference>
<feature type="compositionally biased region" description="Acidic residues" evidence="8">
    <location>
        <begin position="438"/>
        <end position="475"/>
    </location>
</feature>
<feature type="region of interest" description="Disordered" evidence="8">
    <location>
        <begin position="428"/>
        <end position="475"/>
    </location>
</feature>
<keyword evidence="6 7" id="KW-0539">Nucleus</keyword>
<dbReference type="Proteomes" id="UP000193920">
    <property type="component" value="Unassembled WGS sequence"/>
</dbReference>
<keyword evidence="13" id="KW-1185">Reference proteome</keyword>
<dbReference type="Pfam" id="PF21192">
    <property type="entry name" value="OB_NMD3"/>
    <property type="match status" value="1"/>
</dbReference>
<protein>
    <recommendedName>
        <fullName evidence="2 7">60S ribosomal export protein NMD3</fullName>
    </recommendedName>
</protein>
<feature type="domain" description="Nmd3 N-terminal" evidence="9">
    <location>
        <begin position="1"/>
        <end position="215"/>
    </location>
</feature>
<dbReference type="PANTHER" id="PTHR12746:SF2">
    <property type="entry name" value="60S RIBOSOMAL EXPORT PROTEIN NMD3"/>
    <property type="match status" value="1"/>
</dbReference>
<evidence type="ECO:0000256" key="2">
    <source>
        <dbReference type="ARBA" id="ARBA00017035"/>
    </source>
</evidence>
<evidence type="ECO:0000256" key="7">
    <source>
        <dbReference type="RuleBase" id="RU364108"/>
    </source>
</evidence>
<evidence type="ECO:0000259" key="10">
    <source>
        <dbReference type="Pfam" id="PF21192"/>
    </source>
</evidence>
<keyword evidence="4 7" id="KW-0963">Cytoplasm</keyword>
<comment type="caution">
    <text evidence="12">The sequence shown here is derived from an EMBL/GenBank/DDBJ whole genome shotgun (WGS) entry which is preliminary data.</text>
</comment>
<dbReference type="InterPro" id="IPR039768">
    <property type="entry name" value="Nmd3"/>
</dbReference>
<dbReference type="GO" id="GO:0000055">
    <property type="term" value="P:ribosomal large subunit export from nucleus"/>
    <property type="evidence" value="ECO:0007669"/>
    <property type="project" value="TreeGrafter"/>
</dbReference>
<accession>A0A1Y2CIP3</accession>
<keyword evidence="3 7" id="KW-0813">Transport</keyword>
<evidence type="ECO:0000313" key="13">
    <source>
        <dbReference type="Proteomes" id="UP000193920"/>
    </source>
</evidence>
<dbReference type="EMBL" id="MCOG01000109">
    <property type="protein sequence ID" value="ORY46185.1"/>
    <property type="molecule type" value="Genomic_DNA"/>
</dbReference>
<organism evidence="12 13">
    <name type="scientific">Neocallimastix californiae</name>
    <dbReference type="NCBI Taxonomy" id="1754190"/>
    <lineage>
        <taxon>Eukaryota</taxon>
        <taxon>Fungi</taxon>
        <taxon>Fungi incertae sedis</taxon>
        <taxon>Chytridiomycota</taxon>
        <taxon>Chytridiomycota incertae sedis</taxon>
        <taxon>Neocallimastigomycetes</taxon>
        <taxon>Neocallimastigales</taxon>
        <taxon>Neocallimastigaceae</taxon>
        <taxon>Neocallimastix</taxon>
    </lineage>
</organism>
<evidence type="ECO:0000259" key="9">
    <source>
        <dbReference type="Pfam" id="PF04981"/>
    </source>
</evidence>
<evidence type="ECO:0000259" key="11">
    <source>
        <dbReference type="Pfam" id="PF21193"/>
    </source>
</evidence>
<evidence type="ECO:0000256" key="4">
    <source>
        <dbReference type="ARBA" id="ARBA00022490"/>
    </source>
</evidence>
<proteinExistence type="inferred from homology"/>
<reference evidence="12 13" key="1">
    <citation type="submission" date="2016-08" db="EMBL/GenBank/DDBJ databases">
        <title>A Parts List for Fungal Cellulosomes Revealed by Comparative Genomics.</title>
        <authorList>
            <consortium name="DOE Joint Genome Institute"/>
            <person name="Haitjema C.H."/>
            <person name="Gilmore S.P."/>
            <person name="Henske J.K."/>
            <person name="Solomon K.V."/>
            <person name="De Groot R."/>
            <person name="Kuo A."/>
            <person name="Mondo S.J."/>
            <person name="Salamov A.A."/>
            <person name="Labutti K."/>
            <person name="Zhao Z."/>
            <person name="Chiniquy J."/>
            <person name="Barry K."/>
            <person name="Brewer H.M."/>
            <person name="Purvine S.O."/>
            <person name="Wright A.T."/>
            <person name="Boxma B."/>
            <person name="Van Alen T."/>
            <person name="Hackstein J.H."/>
            <person name="Baker S.E."/>
            <person name="Grigoriev I.V."/>
            <person name="O'Malley M.A."/>
        </authorList>
    </citation>
    <scope>NUCLEOTIDE SEQUENCE [LARGE SCALE GENOMIC DNA]</scope>
    <source>
        <strain evidence="12 13">G1</strain>
    </source>
</reference>
<dbReference type="GO" id="GO:0015031">
    <property type="term" value="P:protein transport"/>
    <property type="evidence" value="ECO:0007669"/>
    <property type="project" value="UniProtKB-KW"/>
</dbReference>
<comment type="similarity">
    <text evidence="1 7">Belongs to the NMD3 family.</text>
</comment>
<evidence type="ECO:0000256" key="8">
    <source>
        <dbReference type="SAM" id="MobiDB-lite"/>
    </source>
</evidence>
<feature type="domain" description="60S ribosomal export protein NMD3 OB-fold" evidence="10">
    <location>
        <begin position="282"/>
        <end position="365"/>
    </location>
</feature>
<name>A0A1Y2CIP3_9FUNG</name>
<sequence length="475" mass="55268">MCIDCIRNEVDITEGIPKQCTLNFCRSCERYLQPPNLWVYCQLESRELLALCLKRLKGLNKVRLINAQFIFTEPHSKRIKLQLTIQKEVFANTILQQVFVVTFLVCNQICEDCTDAAAKNTWKACVQVRQKVNHKRTFFFLEQLILKHNAQRDANNIKEAKDGIDFYYSQRSHAIKMLEFLQSVTPLRVKTSEQLLSADVHTGNKSYKFTYSCELIPICKDDLLCLPKKVAHSASMIDQLCICYKINNSIQIIDPNTMKIAEIRPQAYWQNAFSSLCSYQDLVEYYIIDVLEYGPRVGKFQQITVEVALSNDFSNTFIARTHLGNILKAGDHAFGYNLVHTNFNDPTFENYSRSHNIPDVVLVKKSYPSRRKRVRARQWKLKELSKEEENNGEKSKAEVAKAEQDYELFLRDIEEDPELRGMINLYKSKYPNANNNNQDDEMIDESEAEEDFPEIQLEELLDELTLEDKEDVEME</sequence>
<evidence type="ECO:0000256" key="3">
    <source>
        <dbReference type="ARBA" id="ARBA00022448"/>
    </source>
</evidence>
<dbReference type="STRING" id="1754190.A0A1Y2CIP3"/>
<gene>
    <name evidence="12" type="ORF">LY90DRAFT_416271</name>
</gene>
<evidence type="ECO:0000256" key="5">
    <source>
        <dbReference type="ARBA" id="ARBA00022927"/>
    </source>
</evidence>
<dbReference type="Pfam" id="PF04981">
    <property type="entry name" value="NMD3"/>
    <property type="match status" value="1"/>
</dbReference>
<evidence type="ECO:0000256" key="1">
    <source>
        <dbReference type="ARBA" id="ARBA00009794"/>
    </source>
</evidence>
<feature type="domain" description="60S ribosomal export protein NMD3 SH3" evidence="11">
    <location>
        <begin position="218"/>
        <end position="266"/>
    </location>
</feature>
<evidence type="ECO:0000313" key="12">
    <source>
        <dbReference type="EMBL" id="ORY46185.1"/>
    </source>
</evidence>
<dbReference type="Pfam" id="PF21193">
    <property type="entry name" value="NMD_SH3"/>
    <property type="match status" value="1"/>
</dbReference>
<dbReference type="GO" id="GO:0005737">
    <property type="term" value="C:cytoplasm"/>
    <property type="evidence" value="ECO:0007669"/>
    <property type="project" value="UniProtKB-SubCell"/>
</dbReference>
<dbReference type="AlphaFoldDB" id="A0A1Y2CIP3"/>
<dbReference type="InterPro" id="IPR048899">
    <property type="entry name" value="NMD_SH3"/>
</dbReference>
<comment type="function">
    <text evidence="7">Acts as an adapter for the XPO1/CRM1-mediated export of the 60S ribosomal subunit.</text>
</comment>
<dbReference type="InterPro" id="IPR007064">
    <property type="entry name" value="Nmd3_N"/>
</dbReference>
<evidence type="ECO:0000256" key="6">
    <source>
        <dbReference type="ARBA" id="ARBA00023242"/>
    </source>
</evidence>
<dbReference type="PANTHER" id="PTHR12746">
    <property type="entry name" value="NONSENSE-MEDIATED MRNA DECAY PROTEIN 3"/>
    <property type="match status" value="1"/>
</dbReference>
<keyword evidence="5 7" id="KW-0653">Protein transport</keyword>
<dbReference type="OrthoDB" id="203821at2759"/>
<dbReference type="GO" id="GO:0005634">
    <property type="term" value="C:nucleus"/>
    <property type="evidence" value="ECO:0007669"/>
    <property type="project" value="UniProtKB-SubCell"/>
</dbReference>
<dbReference type="InterPro" id="IPR048898">
    <property type="entry name" value="OB_NMD3"/>
</dbReference>